<organism evidence="1">
    <name type="scientific">Pinus radiata</name>
    <name type="common">Monterey pine</name>
    <name type="synonym">Pinus insignis</name>
    <dbReference type="NCBI Taxonomy" id="3347"/>
    <lineage>
        <taxon>Eukaryota</taxon>
        <taxon>Viridiplantae</taxon>
        <taxon>Streptophyta</taxon>
        <taxon>Embryophyta</taxon>
        <taxon>Tracheophyta</taxon>
        <taxon>Spermatophyta</taxon>
        <taxon>Pinopsida</taxon>
        <taxon>Pinidae</taxon>
        <taxon>Conifers I</taxon>
        <taxon>Pinales</taxon>
        <taxon>Pinaceae</taxon>
        <taxon>Pinus</taxon>
        <taxon>Pinus subgen. Pinus</taxon>
    </lineage>
</organism>
<evidence type="ECO:0000313" key="1">
    <source>
        <dbReference type="EMBL" id="AEW07744.1"/>
    </source>
</evidence>
<sequence length="35" mass="3809">KEGLVLIYDTKLHEWARGPDLPLVKNGAVCAAVEC</sequence>
<dbReference type="EMBL" id="JQ261632">
    <property type="protein sequence ID" value="AEW07744.1"/>
    <property type="molecule type" value="Genomic_DNA"/>
</dbReference>
<accession>H9M9E8</accession>
<protein>
    <submittedName>
        <fullName evidence="1">Uncharacterized protein</fullName>
    </submittedName>
</protein>
<feature type="non-terminal residue" evidence="1">
    <location>
        <position position="1"/>
    </location>
</feature>
<name>H9M9E8_PINRA</name>
<proteinExistence type="predicted"/>
<reference evidence="1" key="1">
    <citation type="submission" date="2011-12" db="EMBL/GenBank/DDBJ databases">
        <title>Nucleotide Diversity and Divergence in the Loblolly Pine Gene Space.</title>
        <authorList>
            <person name="Neale D.B."/>
            <person name="Wegrzyn J.L."/>
            <person name="Lee J.M."/>
            <person name="Eckert A.J."/>
            <person name="Liechty J.D."/>
            <person name="Stevens K.A."/>
            <person name="Langley C.H."/>
        </authorList>
    </citation>
    <scope>NUCLEOTIDE SEQUENCE</scope>
    <source>
        <strain evidence="1">4891</strain>
        <tissue evidence="1">Megagametophyte</tissue>
    </source>
</reference>
<dbReference type="AlphaFoldDB" id="H9M9E8"/>
<gene>
    <name evidence="1" type="ORF">0_10449_01</name>
</gene>